<keyword evidence="5 6" id="KW-0472">Membrane</keyword>
<keyword evidence="8" id="KW-1185">Reference proteome</keyword>
<dbReference type="OrthoDB" id="4476201at2759"/>
<keyword evidence="2" id="KW-0813">Transport</keyword>
<dbReference type="Proteomes" id="UP000313359">
    <property type="component" value="Unassembled WGS sequence"/>
</dbReference>
<dbReference type="InterPro" id="IPR002293">
    <property type="entry name" value="AA/rel_permease1"/>
</dbReference>
<feature type="transmembrane region" description="Helical" evidence="6">
    <location>
        <begin position="455"/>
        <end position="473"/>
    </location>
</feature>
<evidence type="ECO:0000256" key="2">
    <source>
        <dbReference type="ARBA" id="ARBA00022448"/>
    </source>
</evidence>
<keyword evidence="4 6" id="KW-1133">Transmembrane helix</keyword>
<evidence type="ECO:0000313" key="7">
    <source>
        <dbReference type="EMBL" id="RPD67512.1"/>
    </source>
</evidence>
<feature type="transmembrane region" description="Helical" evidence="6">
    <location>
        <begin position="203"/>
        <end position="222"/>
    </location>
</feature>
<keyword evidence="3 6" id="KW-0812">Transmembrane</keyword>
<dbReference type="GO" id="GO:0022857">
    <property type="term" value="F:transmembrane transporter activity"/>
    <property type="evidence" value="ECO:0007669"/>
    <property type="project" value="InterPro"/>
</dbReference>
<feature type="transmembrane region" description="Helical" evidence="6">
    <location>
        <begin position="414"/>
        <end position="434"/>
    </location>
</feature>
<gene>
    <name evidence="7" type="ORF">L227DRAFT_569636</name>
</gene>
<dbReference type="PIRSF" id="PIRSF006060">
    <property type="entry name" value="AA_transporter"/>
    <property type="match status" value="1"/>
</dbReference>
<feature type="transmembrane region" description="Helical" evidence="6">
    <location>
        <begin position="388"/>
        <end position="408"/>
    </location>
</feature>
<feature type="transmembrane region" description="Helical" evidence="6">
    <location>
        <begin position="171"/>
        <end position="191"/>
    </location>
</feature>
<proteinExistence type="predicted"/>
<dbReference type="PANTHER" id="PTHR45649">
    <property type="entry name" value="AMINO-ACID PERMEASE BAT1"/>
    <property type="match status" value="1"/>
</dbReference>
<feature type="transmembrane region" description="Helical" evidence="6">
    <location>
        <begin position="249"/>
        <end position="269"/>
    </location>
</feature>
<evidence type="ECO:0000256" key="5">
    <source>
        <dbReference type="ARBA" id="ARBA00023136"/>
    </source>
</evidence>
<evidence type="ECO:0000256" key="1">
    <source>
        <dbReference type="ARBA" id="ARBA00004141"/>
    </source>
</evidence>
<dbReference type="EMBL" id="ML122250">
    <property type="protein sequence ID" value="RPD67512.1"/>
    <property type="molecule type" value="Genomic_DNA"/>
</dbReference>
<feature type="transmembrane region" description="Helical" evidence="6">
    <location>
        <begin position="85"/>
        <end position="105"/>
    </location>
</feature>
<feature type="transmembrane region" description="Helical" evidence="6">
    <location>
        <begin position="326"/>
        <end position="348"/>
    </location>
</feature>
<evidence type="ECO:0000256" key="6">
    <source>
        <dbReference type="SAM" id="Phobius"/>
    </source>
</evidence>
<protein>
    <submittedName>
        <fullName evidence="7">Amino acid transporter</fullName>
    </submittedName>
</protein>
<dbReference type="Pfam" id="PF13520">
    <property type="entry name" value="AA_permease_2"/>
    <property type="match status" value="1"/>
</dbReference>
<name>A0A5C2SUG8_9APHY</name>
<evidence type="ECO:0000256" key="3">
    <source>
        <dbReference type="ARBA" id="ARBA00022692"/>
    </source>
</evidence>
<feature type="transmembrane region" description="Helical" evidence="6">
    <location>
        <begin position="281"/>
        <end position="306"/>
    </location>
</feature>
<dbReference type="PANTHER" id="PTHR45649:SF6">
    <property type="entry name" value="GABA-SPECIFIC PERMEASE"/>
    <property type="match status" value="1"/>
</dbReference>
<feature type="transmembrane region" description="Helical" evidence="6">
    <location>
        <begin position="50"/>
        <end position="73"/>
    </location>
</feature>
<evidence type="ECO:0000313" key="8">
    <source>
        <dbReference type="Proteomes" id="UP000313359"/>
    </source>
</evidence>
<sequence length="548" mass="57959">MASDEKKIPTVEVEEAPLEAGSSSAPIQNADDALLAELGYKSEFKRQITLIESFAVVLSILTPLTSVTVTYPFPLVAGGHVGMVFGWIIPCILTLSVAASIAELTSSMPTSGGLYYFSSRLAPQRWAPLACWITGWANVTGQVVLMCSSDYLTAQVIVTALSVGSDGGINLGLGATYGITLALLFSHGVVCSSATGILARINVFYVIISVGTCIALAISLLVCSGDQRVSAHTAFTMYENNTGWANEGWAFLLSFYAPMWCMVGYDSAAHLAEETTGAARVAPIAIVTGVGTASLLGWLLYIAISFATASVPAILATDFPIPAGQLYLNVLGKHGMLAVWSILIVVLYSSGAAQGVDASRVIFAFSRDNALPGSEWWKKVHPYTKTPVNAVWLVMALCAILAVLGFSTSALNSLAGASIISLYVSYATPIVLRLTTGRKAFQPGPFTLGKWSTPINIIAIAWTGFLTILFLFPSGVNPTASSMNYTIVVLMAVFMFASLSWVFSARHWFKGPVRTIAPDAVGAPGDSKLTGKQRASTDEKEGSVVIPC</sequence>
<dbReference type="STRING" id="1328759.A0A5C2SUG8"/>
<reference evidence="7" key="1">
    <citation type="journal article" date="2018" name="Genome Biol. Evol.">
        <title>Genomics and development of Lentinus tigrinus, a white-rot wood-decaying mushroom with dimorphic fruiting bodies.</title>
        <authorList>
            <person name="Wu B."/>
            <person name="Xu Z."/>
            <person name="Knudson A."/>
            <person name="Carlson A."/>
            <person name="Chen N."/>
            <person name="Kovaka S."/>
            <person name="LaButti K."/>
            <person name="Lipzen A."/>
            <person name="Pennachio C."/>
            <person name="Riley R."/>
            <person name="Schakwitz W."/>
            <person name="Umezawa K."/>
            <person name="Ohm R.A."/>
            <person name="Grigoriev I.V."/>
            <person name="Nagy L.G."/>
            <person name="Gibbons J."/>
            <person name="Hibbett D."/>
        </authorList>
    </citation>
    <scope>NUCLEOTIDE SEQUENCE [LARGE SCALE GENOMIC DNA]</scope>
    <source>
        <strain evidence="7">ALCF2SS1-6</strain>
    </source>
</reference>
<organism evidence="7 8">
    <name type="scientific">Lentinus tigrinus ALCF2SS1-6</name>
    <dbReference type="NCBI Taxonomy" id="1328759"/>
    <lineage>
        <taxon>Eukaryota</taxon>
        <taxon>Fungi</taxon>
        <taxon>Dikarya</taxon>
        <taxon>Basidiomycota</taxon>
        <taxon>Agaricomycotina</taxon>
        <taxon>Agaricomycetes</taxon>
        <taxon>Polyporales</taxon>
        <taxon>Polyporaceae</taxon>
        <taxon>Lentinus</taxon>
    </lineage>
</organism>
<feature type="transmembrane region" description="Helical" evidence="6">
    <location>
        <begin position="485"/>
        <end position="504"/>
    </location>
</feature>
<dbReference type="GO" id="GO:0016020">
    <property type="term" value="C:membrane"/>
    <property type="evidence" value="ECO:0007669"/>
    <property type="project" value="UniProtKB-SubCell"/>
</dbReference>
<dbReference type="AlphaFoldDB" id="A0A5C2SUG8"/>
<evidence type="ECO:0000256" key="4">
    <source>
        <dbReference type="ARBA" id="ARBA00022989"/>
    </source>
</evidence>
<feature type="transmembrane region" description="Helical" evidence="6">
    <location>
        <begin position="126"/>
        <end position="145"/>
    </location>
</feature>
<accession>A0A5C2SUG8</accession>
<dbReference type="Gene3D" id="1.20.1740.10">
    <property type="entry name" value="Amino acid/polyamine transporter I"/>
    <property type="match status" value="1"/>
</dbReference>
<comment type="subcellular location">
    <subcellularLocation>
        <location evidence="1">Membrane</location>
        <topology evidence="1">Multi-pass membrane protein</topology>
    </subcellularLocation>
</comment>